<name>U2KAX8_9FIRM</name>
<proteinExistence type="predicted"/>
<dbReference type="AlphaFoldDB" id="U2KAX8"/>
<sequence length="59" mass="7085">MCRIQLYYYSRKTSPCQHLKSLILFIFRKYNVNPGENSIFLLHMQKGRPCRSVPHRVCL</sequence>
<evidence type="ECO:0000313" key="2">
    <source>
        <dbReference type="Proteomes" id="UP000016662"/>
    </source>
</evidence>
<organism evidence="1 2">
    <name type="scientific">Ruminococcus callidus ATCC 27760</name>
    <dbReference type="NCBI Taxonomy" id="411473"/>
    <lineage>
        <taxon>Bacteria</taxon>
        <taxon>Bacillati</taxon>
        <taxon>Bacillota</taxon>
        <taxon>Clostridia</taxon>
        <taxon>Eubacteriales</taxon>
        <taxon>Oscillospiraceae</taxon>
        <taxon>Ruminococcus</taxon>
    </lineage>
</organism>
<keyword evidence="2" id="KW-1185">Reference proteome</keyword>
<comment type="caution">
    <text evidence="1">The sequence shown here is derived from an EMBL/GenBank/DDBJ whole genome shotgun (WGS) entry which is preliminary data.</text>
</comment>
<dbReference type="HOGENOM" id="CLU_2957910_0_0_9"/>
<protein>
    <submittedName>
        <fullName evidence="1">Uncharacterized protein</fullName>
    </submittedName>
</protein>
<accession>U2KAX8</accession>
<dbReference type="EMBL" id="AWVF01000386">
    <property type="protein sequence ID" value="ERJ89255.1"/>
    <property type="molecule type" value="Genomic_DNA"/>
</dbReference>
<dbReference type="Proteomes" id="UP000016662">
    <property type="component" value="Unassembled WGS sequence"/>
</dbReference>
<reference evidence="1 2" key="1">
    <citation type="submission" date="2013-07" db="EMBL/GenBank/DDBJ databases">
        <authorList>
            <person name="Weinstock G."/>
            <person name="Sodergren E."/>
            <person name="Wylie T."/>
            <person name="Fulton L."/>
            <person name="Fulton R."/>
            <person name="Fronick C."/>
            <person name="O'Laughlin M."/>
            <person name="Godfrey J."/>
            <person name="Miner T."/>
            <person name="Herter B."/>
            <person name="Appelbaum E."/>
            <person name="Cordes M."/>
            <person name="Lek S."/>
            <person name="Wollam A."/>
            <person name="Pepin K.H."/>
            <person name="Palsikar V.B."/>
            <person name="Mitreva M."/>
            <person name="Wilson R.K."/>
        </authorList>
    </citation>
    <scope>NUCLEOTIDE SEQUENCE [LARGE SCALE GENOMIC DNA]</scope>
    <source>
        <strain evidence="1 2">ATCC 27760</strain>
    </source>
</reference>
<evidence type="ECO:0000313" key="1">
    <source>
        <dbReference type="EMBL" id="ERJ89255.1"/>
    </source>
</evidence>
<gene>
    <name evidence="1" type="ORF">RUMCAL_02978</name>
</gene>